<dbReference type="InterPro" id="IPR043144">
    <property type="entry name" value="Mal/L-sulf/L-lact_DH-like_ah"/>
</dbReference>
<proteinExistence type="inferred from homology"/>
<dbReference type="GO" id="GO:0016491">
    <property type="term" value="F:oxidoreductase activity"/>
    <property type="evidence" value="ECO:0007669"/>
    <property type="project" value="UniProtKB-KW"/>
</dbReference>
<organism evidence="3 4">
    <name type="scientific">Liquorilactobacillus satsumensis DSM 16230 = JCM 12392</name>
    <dbReference type="NCBI Taxonomy" id="1423801"/>
    <lineage>
        <taxon>Bacteria</taxon>
        <taxon>Bacillati</taxon>
        <taxon>Bacillota</taxon>
        <taxon>Bacilli</taxon>
        <taxon>Lactobacillales</taxon>
        <taxon>Lactobacillaceae</taxon>
        <taxon>Liquorilactobacillus</taxon>
    </lineage>
</organism>
<dbReference type="PANTHER" id="PTHR11091">
    <property type="entry name" value="OXIDOREDUCTASE-RELATED"/>
    <property type="match status" value="1"/>
</dbReference>
<dbReference type="Gene3D" id="3.30.1370.60">
    <property type="entry name" value="Hypothetical oxidoreductase yiak, domain 2"/>
    <property type="match status" value="1"/>
</dbReference>
<gene>
    <name evidence="3" type="ORF">FD50_GL001648</name>
</gene>
<evidence type="ECO:0000256" key="1">
    <source>
        <dbReference type="ARBA" id="ARBA00006056"/>
    </source>
</evidence>
<keyword evidence="2" id="KW-0560">Oxidoreductase</keyword>
<evidence type="ECO:0000313" key="3">
    <source>
        <dbReference type="EMBL" id="KRL97098.1"/>
    </source>
</evidence>
<dbReference type="InterPro" id="IPR043143">
    <property type="entry name" value="Mal/L-sulf/L-lact_DH-like_NADP"/>
</dbReference>
<dbReference type="EMBL" id="AZFQ01000053">
    <property type="protein sequence ID" value="KRL97098.1"/>
    <property type="molecule type" value="Genomic_DNA"/>
</dbReference>
<dbReference type="PATRIC" id="fig|1423801.4.peg.1685"/>
<evidence type="ECO:0000313" key="4">
    <source>
        <dbReference type="Proteomes" id="UP000051166"/>
    </source>
</evidence>
<dbReference type="STRING" id="1423801.FD50_GL001648"/>
<name>A0A0R1V0B7_9LACO</name>
<protein>
    <submittedName>
        <fullName evidence="3">Malate dehydrogenase</fullName>
    </submittedName>
</protein>
<dbReference type="PANTHER" id="PTHR11091:SF0">
    <property type="entry name" value="MALATE DEHYDROGENASE"/>
    <property type="match status" value="1"/>
</dbReference>
<dbReference type="SUPFAM" id="SSF89733">
    <property type="entry name" value="L-sulfolactate dehydrogenase-like"/>
    <property type="match status" value="1"/>
</dbReference>
<dbReference type="InterPro" id="IPR003767">
    <property type="entry name" value="Malate/L-lactate_DH-like"/>
</dbReference>
<sequence>MQSFIANIFKREGFSQAESSVIAATLIDADLRGISSHGVQRLEMYTQKIAAGKVVPGSHWHILQETKTSVLIDAQRTSGQLVAVFTLQQLIQKAHKNGIAIGVVRNATHFGAAGYYARMAANAGLVGISATNTNPLLVPPHARVPFLGSNPFAFAFPTTTEPFVFDAATSTVSLGKIEVLLKNKKKVPGEWAIDAHGKIEKDPQAILAELSQEKRSGGLLPLGGKDEANGNYKGFGNALVIECLTALLA</sequence>
<dbReference type="AlphaFoldDB" id="A0A0R1V0B7"/>
<comment type="caution">
    <text evidence="3">The sequence shown here is derived from an EMBL/GenBank/DDBJ whole genome shotgun (WGS) entry which is preliminary data.</text>
</comment>
<reference evidence="3 4" key="1">
    <citation type="journal article" date="2015" name="Genome Announc.">
        <title>Expanding the biotechnology potential of lactobacilli through comparative genomics of 213 strains and associated genera.</title>
        <authorList>
            <person name="Sun Z."/>
            <person name="Harris H.M."/>
            <person name="McCann A."/>
            <person name="Guo C."/>
            <person name="Argimon S."/>
            <person name="Zhang W."/>
            <person name="Yang X."/>
            <person name="Jeffery I.B."/>
            <person name="Cooney J.C."/>
            <person name="Kagawa T.F."/>
            <person name="Liu W."/>
            <person name="Song Y."/>
            <person name="Salvetti E."/>
            <person name="Wrobel A."/>
            <person name="Rasinkangas P."/>
            <person name="Parkhill J."/>
            <person name="Rea M.C."/>
            <person name="O'Sullivan O."/>
            <person name="Ritari J."/>
            <person name="Douillard F.P."/>
            <person name="Paul Ross R."/>
            <person name="Yang R."/>
            <person name="Briner A.E."/>
            <person name="Felis G.E."/>
            <person name="de Vos W.M."/>
            <person name="Barrangou R."/>
            <person name="Klaenhammer T.R."/>
            <person name="Caufield P.W."/>
            <person name="Cui Y."/>
            <person name="Zhang H."/>
            <person name="O'Toole P.W."/>
        </authorList>
    </citation>
    <scope>NUCLEOTIDE SEQUENCE [LARGE SCALE GENOMIC DNA]</scope>
    <source>
        <strain evidence="3 4">DSM 16230</strain>
    </source>
</reference>
<keyword evidence="4" id="KW-1185">Reference proteome</keyword>
<comment type="similarity">
    <text evidence="1">Belongs to the LDH2/MDH2 oxidoreductase family.</text>
</comment>
<dbReference type="Pfam" id="PF02615">
    <property type="entry name" value="Ldh_2"/>
    <property type="match status" value="1"/>
</dbReference>
<dbReference type="InterPro" id="IPR036111">
    <property type="entry name" value="Mal/L-sulfo/L-lacto_DH-like_sf"/>
</dbReference>
<dbReference type="Proteomes" id="UP000051166">
    <property type="component" value="Unassembled WGS sequence"/>
</dbReference>
<accession>A0A0R1V0B7</accession>
<evidence type="ECO:0000256" key="2">
    <source>
        <dbReference type="ARBA" id="ARBA00023002"/>
    </source>
</evidence>
<dbReference type="Gene3D" id="1.10.1530.10">
    <property type="match status" value="1"/>
</dbReference>